<organism evidence="2 3">
    <name type="scientific">Cryomyces minteri</name>
    <dbReference type="NCBI Taxonomy" id="331657"/>
    <lineage>
        <taxon>Eukaryota</taxon>
        <taxon>Fungi</taxon>
        <taxon>Dikarya</taxon>
        <taxon>Ascomycota</taxon>
        <taxon>Pezizomycotina</taxon>
        <taxon>Dothideomycetes</taxon>
        <taxon>Dothideomycetes incertae sedis</taxon>
        <taxon>Cryomyces</taxon>
    </lineage>
</organism>
<dbReference type="Proteomes" id="UP000308768">
    <property type="component" value="Unassembled WGS sequence"/>
</dbReference>
<comment type="caution">
    <text evidence="2">The sequence shown here is derived from an EMBL/GenBank/DDBJ whole genome shotgun (WGS) entry which is preliminary data.</text>
</comment>
<keyword evidence="3" id="KW-1185">Reference proteome</keyword>
<evidence type="ECO:0000256" key="1">
    <source>
        <dbReference type="SAM" id="MobiDB-lite"/>
    </source>
</evidence>
<accession>A0A4U0X0H0</accession>
<proteinExistence type="predicted"/>
<protein>
    <submittedName>
        <fullName evidence="2">Uncharacterized protein</fullName>
    </submittedName>
</protein>
<name>A0A4U0X0H0_9PEZI</name>
<sequence>MVNRWRRDGKALRAMGHFDWARLLAGKWENGDRRVAIAIYAFVDGKVEQLKEEELEASKSTPSLKGWGFLQSQIAGLFYPTPAPRAPPSCVDSRAGNSCTISEY</sequence>
<evidence type="ECO:0000313" key="3">
    <source>
        <dbReference type="Proteomes" id="UP000308768"/>
    </source>
</evidence>
<evidence type="ECO:0000313" key="2">
    <source>
        <dbReference type="EMBL" id="TKA67685.1"/>
    </source>
</evidence>
<feature type="region of interest" description="Disordered" evidence="1">
    <location>
        <begin position="85"/>
        <end position="104"/>
    </location>
</feature>
<dbReference type="AlphaFoldDB" id="A0A4U0X0H0"/>
<dbReference type="EMBL" id="NAJN01000886">
    <property type="protein sequence ID" value="TKA67685.1"/>
    <property type="molecule type" value="Genomic_DNA"/>
</dbReference>
<gene>
    <name evidence="2" type="ORF">B0A49_11781</name>
</gene>
<feature type="compositionally biased region" description="Polar residues" evidence="1">
    <location>
        <begin position="95"/>
        <end position="104"/>
    </location>
</feature>
<reference evidence="2 3" key="1">
    <citation type="submission" date="2017-03" db="EMBL/GenBank/DDBJ databases">
        <title>Genomes of endolithic fungi from Antarctica.</title>
        <authorList>
            <person name="Coleine C."/>
            <person name="Masonjones S."/>
            <person name="Stajich J.E."/>
        </authorList>
    </citation>
    <scope>NUCLEOTIDE SEQUENCE [LARGE SCALE GENOMIC DNA]</scope>
    <source>
        <strain evidence="2 3">CCFEE 5187</strain>
    </source>
</reference>